<dbReference type="Proteomes" id="UP000636800">
    <property type="component" value="Chromosome 5"/>
</dbReference>
<dbReference type="InterPro" id="IPR032867">
    <property type="entry name" value="DYW_dom"/>
</dbReference>
<accession>A0A835UZU6</accession>
<dbReference type="Pfam" id="PF20430">
    <property type="entry name" value="Eplus_motif"/>
    <property type="match status" value="1"/>
</dbReference>
<dbReference type="InterPro" id="IPR046960">
    <property type="entry name" value="PPR_At4g14850-like_plant"/>
</dbReference>
<dbReference type="GO" id="GO:0008270">
    <property type="term" value="F:zinc ion binding"/>
    <property type="evidence" value="ECO:0007669"/>
    <property type="project" value="InterPro"/>
</dbReference>
<dbReference type="Pfam" id="PF13041">
    <property type="entry name" value="PPR_2"/>
    <property type="match status" value="3"/>
</dbReference>
<dbReference type="SUPFAM" id="SSF48452">
    <property type="entry name" value="TPR-like"/>
    <property type="match status" value="1"/>
</dbReference>
<keyword evidence="1" id="KW-0677">Repeat</keyword>
<feature type="repeat" description="PPR" evidence="2">
    <location>
        <begin position="303"/>
        <end position="337"/>
    </location>
</feature>
<dbReference type="GO" id="GO:0003723">
    <property type="term" value="F:RNA binding"/>
    <property type="evidence" value="ECO:0007669"/>
    <property type="project" value="InterPro"/>
</dbReference>
<dbReference type="GO" id="GO:0099402">
    <property type="term" value="P:plant organ development"/>
    <property type="evidence" value="ECO:0007669"/>
    <property type="project" value="UniProtKB-ARBA"/>
</dbReference>
<evidence type="ECO:0000256" key="2">
    <source>
        <dbReference type="PROSITE-ProRule" id="PRU00708"/>
    </source>
</evidence>
<feature type="repeat" description="PPR" evidence="2">
    <location>
        <begin position="404"/>
        <end position="438"/>
    </location>
</feature>
<dbReference type="PANTHER" id="PTHR47926:SF342">
    <property type="entry name" value="TETRATRICOPEPTIDE-LIKE HELICAL DOMAIN-CONTAINING PROTEIN-RELATED"/>
    <property type="match status" value="1"/>
</dbReference>
<evidence type="ECO:0000313" key="4">
    <source>
        <dbReference type="EMBL" id="KAG0480202.1"/>
    </source>
</evidence>
<dbReference type="AlphaFoldDB" id="A0A835UZU6"/>
<feature type="domain" description="DYW" evidence="3">
    <location>
        <begin position="618"/>
        <end position="666"/>
    </location>
</feature>
<feature type="repeat" description="PPR" evidence="2">
    <location>
        <begin position="100"/>
        <end position="134"/>
    </location>
</feature>
<dbReference type="PANTHER" id="PTHR47926">
    <property type="entry name" value="PENTATRICOPEPTIDE REPEAT-CONTAINING PROTEIN"/>
    <property type="match status" value="1"/>
</dbReference>
<gene>
    <name evidence="4" type="ORF">HPP92_011060</name>
</gene>
<dbReference type="GO" id="GO:0009451">
    <property type="term" value="P:RNA modification"/>
    <property type="evidence" value="ECO:0007669"/>
    <property type="project" value="InterPro"/>
</dbReference>
<dbReference type="Pfam" id="PF20431">
    <property type="entry name" value="E_motif"/>
    <property type="match status" value="1"/>
</dbReference>
<keyword evidence="5" id="KW-1185">Reference proteome</keyword>
<evidence type="ECO:0000256" key="1">
    <source>
        <dbReference type="ARBA" id="ARBA00022737"/>
    </source>
</evidence>
<dbReference type="InterPro" id="IPR046848">
    <property type="entry name" value="E_motif"/>
</dbReference>
<name>A0A835UZU6_VANPL</name>
<dbReference type="Pfam" id="PF14432">
    <property type="entry name" value="DYW_deaminase"/>
    <property type="match status" value="1"/>
</dbReference>
<dbReference type="Pfam" id="PF01535">
    <property type="entry name" value="PPR"/>
    <property type="match status" value="4"/>
</dbReference>
<dbReference type="InterPro" id="IPR046849">
    <property type="entry name" value="E2_motif"/>
</dbReference>
<organism evidence="4 5">
    <name type="scientific">Vanilla planifolia</name>
    <name type="common">Vanilla</name>
    <dbReference type="NCBI Taxonomy" id="51239"/>
    <lineage>
        <taxon>Eukaryota</taxon>
        <taxon>Viridiplantae</taxon>
        <taxon>Streptophyta</taxon>
        <taxon>Embryophyta</taxon>
        <taxon>Tracheophyta</taxon>
        <taxon>Spermatophyta</taxon>
        <taxon>Magnoliopsida</taxon>
        <taxon>Liliopsida</taxon>
        <taxon>Asparagales</taxon>
        <taxon>Orchidaceae</taxon>
        <taxon>Vanilloideae</taxon>
        <taxon>Vanilleae</taxon>
        <taxon>Vanilla</taxon>
    </lineage>
</organism>
<comment type="caution">
    <text evidence="4">The sequence shown here is derived from an EMBL/GenBank/DDBJ whole genome shotgun (WGS) entry which is preliminary data.</text>
</comment>
<dbReference type="NCBIfam" id="TIGR00756">
    <property type="entry name" value="PPR"/>
    <property type="match status" value="5"/>
</dbReference>
<feature type="repeat" description="PPR" evidence="2">
    <location>
        <begin position="202"/>
        <end position="236"/>
    </location>
</feature>
<dbReference type="PROSITE" id="PS51375">
    <property type="entry name" value="PPR"/>
    <property type="match status" value="4"/>
</dbReference>
<evidence type="ECO:0000259" key="3">
    <source>
        <dbReference type="Pfam" id="PF14432"/>
    </source>
</evidence>
<proteinExistence type="predicted"/>
<protein>
    <recommendedName>
        <fullName evidence="3">DYW domain-containing protein</fullName>
    </recommendedName>
</protein>
<dbReference type="EMBL" id="JADCNL010000005">
    <property type="protein sequence ID" value="KAG0480202.1"/>
    <property type="molecule type" value="Genomic_DNA"/>
</dbReference>
<evidence type="ECO:0000313" key="5">
    <source>
        <dbReference type="Proteomes" id="UP000636800"/>
    </source>
</evidence>
<dbReference type="FunFam" id="1.25.40.10:FF:000158">
    <property type="entry name" value="pentatricopeptide repeat-containing protein At2g33680"/>
    <property type="match status" value="1"/>
</dbReference>
<sequence>MRLLPLRTISSRFLTTGNKAQLLLAKKANCGLSANFESYKSVLQRCVVEKSITKTRAVHNHMKQTGFPHLSLGNKLIDAYLNCGSVDEARQVFDDMIHPHVVSWNSLMSAYIRLKRSQDAVSLYRKIFMVSILPDEFTFSSIFKAFSDLKLVNGGRATHGHLVVLGLEGSNMFMSSALVDMYAKFGMMQEALFTYEAISVKDVVLATALIVGYTQNGEDLKALGIFEEMVNCGIKANDFTFASVLIACGNLENLSFGRLIHGLTLRSGFHSRIAPATSLISMYSKCLLVEDSLKIFNEIVNPNTVAWTAMIGCLLHSHREEEALQFLLSMIRSSVKPNAFTLSTALRGCATLALFELVKQIHASAMKLGLETNRYICATLIDSYGKSGHVGIARMVFDSLAFPDLVSVNSLIYGYAQDGDGMEAIRLFYMIKGLGIEPNNATYVNVLSACSNSGMLEEGHQVFSFLVADHKPGPSTDLYACMVDLLGRAGRLHEAAELIARVQKPDKILWRTLLGACKIHGEVSMAKWAADKVLELDPGDDATYILLSNVYASLGQWKEVTSLKCLMRERKLKKDPAVSWIHVNQEIHTFMAGDMSHAKSELIYEELKELVEKTKDLGYVPDTRFVLQDMDEFEKERSLLYHSEKLAVTYGVLSNSGKMTLSLIPNPKQ</sequence>
<reference evidence="4 5" key="1">
    <citation type="journal article" date="2020" name="Nat. Food">
        <title>A phased Vanilla planifolia genome enables genetic improvement of flavour and production.</title>
        <authorList>
            <person name="Hasing T."/>
            <person name="Tang H."/>
            <person name="Brym M."/>
            <person name="Khazi F."/>
            <person name="Huang T."/>
            <person name="Chambers A.H."/>
        </authorList>
    </citation>
    <scope>NUCLEOTIDE SEQUENCE [LARGE SCALE GENOMIC DNA]</scope>
    <source>
        <tissue evidence="4">Leaf</tissue>
    </source>
</reference>
<dbReference type="Gene3D" id="1.25.40.10">
    <property type="entry name" value="Tetratricopeptide repeat domain"/>
    <property type="match status" value="5"/>
</dbReference>
<dbReference type="InterPro" id="IPR011990">
    <property type="entry name" value="TPR-like_helical_dom_sf"/>
</dbReference>
<dbReference type="InterPro" id="IPR002885">
    <property type="entry name" value="PPR_rpt"/>
</dbReference>
<dbReference type="OrthoDB" id="338814at2759"/>